<dbReference type="KEGG" id="rsu:NHU_03461"/>
<dbReference type="PATRIC" id="fig|35806.4.peg.3556"/>
<proteinExistence type="predicted"/>
<organism evidence="2 3">
    <name type="scientific">Rhodovulum sulfidophilum</name>
    <name type="common">Rhodobacter sulfidophilus</name>
    <dbReference type="NCBI Taxonomy" id="35806"/>
    <lineage>
        <taxon>Bacteria</taxon>
        <taxon>Pseudomonadati</taxon>
        <taxon>Pseudomonadota</taxon>
        <taxon>Alphaproteobacteria</taxon>
        <taxon>Rhodobacterales</taxon>
        <taxon>Paracoccaceae</taxon>
        <taxon>Rhodovulum</taxon>
    </lineage>
</organism>
<dbReference type="EMBL" id="AP014800">
    <property type="protein sequence ID" value="BAQ70595.1"/>
    <property type="molecule type" value="Genomic_DNA"/>
</dbReference>
<accession>A0A0D6B6X9</accession>
<protein>
    <submittedName>
        <fullName evidence="2">Uncharacterized protein</fullName>
    </submittedName>
</protein>
<dbReference type="Proteomes" id="UP000064912">
    <property type="component" value="Chromosome"/>
</dbReference>
<evidence type="ECO:0000313" key="3">
    <source>
        <dbReference type="Proteomes" id="UP000064912"/>
    </source>
</evidence>
<gene>
    <name evidence="2" type="ORF">NHU_03461</name>
</gene>
<feature type="region of interest" description="Disordered" evidence="1">
    <location>
        <begin position="78"/>
        <end position="99"/>
    </location>
</feature>
<name>A0A0D6B6X9_RHOSU</name>
<feature type="compositionally biased region" description="Low complexity" evidence="1">
    <location>
        <begin position="81"/>
        <end position="93"/>
    </location>
</feature>
<dbReference type="AlphaFoldDB" id="A0A0D6B6X9"/>
<sequence length="145" mass="15856">MVLTWIANRWDLGTKCDQLYTAIGNGLEAIAQGAVEVTGDFADYLMLKYDAARQWVGDTAAEAGRQMERAADWTAKKAGEAADWASEAAQDTADWASESAHDVADWAVETAEGVEDWANETADDIREGWNVLQNRAAKAVPEGWF</sequence>
<reference evidence="2" key="1">
    <citation type="submission" date="2015-02" db="EMBL/GenBank/DDBJ databases">
        <title>Genome sequene of Rhodovulum sulfidophilum DSM 2351.</title>
        <authorList>
            <person name="Nagao N."/>
        </authorList>
    </citation>
    <scope>NUCLEOTIDE SEQUENCE [LARGE SCALE GENOMIC DNA]</scope>
    <source>
        <strain evidence="2">DSM 2351</strain>
    </source>
</reference>
<evidence type="ECO:0000313" key="2">
    <source>
        <dbReference type="EMBL" id="BAQ70595.1"/>
    </source>
</evidence>
<evidence type="ECO:0000256" key="1">
    <source>
        <dbReference type="SAM" id="MobiDB-lite"/>
    </source>
</evidence>